<proteinExistence type="predicted"/>
<organism evidence="2 3">
    <name type="scientific">Pleurodeles waltl</name>
    <name type="common">Iberian ribbed newt</name>
    <dbReference type="NCBI Taxonomy" id="8319"/>
    <lineage>
        <taxon>Eukaryota</taxon>
        <taxon>Metazoa</taxon>
        <taxon>Chordata</taxon>
        <taxon>Craniata</taxon>
        <taxon>Vertebrata</taxon>
        <taxon>Euteleostomi</taxon>
        <taxon>Amphibia</taxon>
        <taxon>Batrachia</taxon>
        <taxon>Caudata</taxon>
        <taxon>Salamandroidea</taxon>
        <taxon>Salamandridae</taxon>
        <taxon>Pleurodelinae</taxon>
        <taxon>Pleurodeles</taxon>
    </lineage>
</organism>
<evidence type="ECO:0000313" key="2">
    <source>
        <dbReference type="EMBL" id="KAJ1130225.1"/>
    </source>
</evidence>
<feature type="compositionally biased region" description="Basic residues" evidence="1">
    <location>
        <begin position="77"/>
        <end position="86"/>
    </location>
</feature>
<protein>
    <submittedName>
        <fullName evidence="2">Uncharacterized protein</fullName>
    </submittedName>
</protein>
<evidence type="ECO:0000256" key="1">
    <source>
        <dbReference type="SAM" id="MobiDB-lite"/>
    </source>
</evidence>
<feature type="region of interest" description="Disordered" evidence="1">
    <location>
        <begin position="49"/>
        <end position="194"/>
    </location>
</feature>
<feature type="compositionally biased region" description="Basic and acidic residues" evidence="1">
    <location>
        <begin position="149"/>
        <end position="161"/>
    </location>
</feature>
<dbReference type="Proteomes" id="UP001066276">
    <property type="component" value="Chromosome 7"/>
</dbReference>
<dbReference type="EMBL" id="JANPWB010000011">
    <property type="protein sequence ID" value="KAJ1130225.1"/>
    <property type="molecule type" value="Genomic_DNA"/>
</dbReference>
<accession>A0AAV7PTB5</accession>
<name>A0AAV7PTB5_PLEWA</name>
<sequence length="194" mass="20321">MQVDAKVLEAVALLQQAGRMDLLKDEAFAPGRPARRASAGVAAAVAACSPPRAERSQVRGGSQGAEVKGVSGAGKGRAGRRARRPASPRASPEVRASWEPARPARAGPWNVARPQGRGVKKPGALQMRAAGKGEGQKGMKGRRGTGALHNEEESGFLDRGRVAGLGRLGVKGEGHRSHEKAPRRGQPGVRWEGR</sequence>
<gene>
    <name evidence="2" type="ORF">NDU88_008581</name>
</gene>
<evidence type="ECO:0000313" key="3">
    <source>
        <dbReference type="Proteomes" id="UP001066276"/>
    </source>
</evidence>
<reference evidence="2" key="1">
    <citation type="journal article" date="2022" name="bioRxiv">
        <title>Sequencing and chromosome-scale assembly of the giantPleurodeles waltlgenome.</title>
        <authorList>
            <person name="Brown T."/>
            <person name="Elewa A."/>
            <person name="Iarovenko S."/>
            <person name="Subramanian E."/>
            <person name="Araus A.J."/>
            <person name="Petzold A."/>
            <person name="Susuki M."/>
            <person name="Suzuki K.-i.T."/>
            <person name="Hayashi T."/>
            <person name="Toyoda A."/>
            <person name="Oliveira C."/>
            <person name="Osipova E."/>
            <person name="Leigh N.D."/>
            <person name="Simon A."/>
            <person name="Yun M.H."/>
        </authorList>
    </citation>
    <scope>NUCLEOTIDE SEQUENCE</scope>
    <source>
        <strain evidence="2">20211129_DDA</strain>
        <tissue evidence="2">Liver</tissue>
    </source>
</reference>
<comment type="caution">
    <text evidence="2">The sequence shown here is derived from an EMBL/GenBank/DDBJ whole genome shotgun (WGS) entry which is preliminary data.</text>
</comment>
<keyword evidence="3" id="KW-1185">Reference proteome</keyword>
<dbReference type="AlphaFoldDB" id="A0AAV7PTB5"/>
<feature type="compositionally biased region" description="Basic and acidic residues" evidence="1">
    <location>
        <begin position="170"/>
        <end position="182"/>
    </location>
</feature>